<dbReference type="GO" id="GO:0005524">
    <property type="term" value="F:ATP binding"/>
    <property type="evidence" value="ECO:0007669"/>
    <property type="project" value="UniProtKB-KW"/>
</dbReference>
<keyword evidence="9" id="KW-0067">ATP-binding</keyword>
<dbReference type="FunFam" id="3.40.50.800:FF:000004">
    <property type="entry name" value="Glycine--tRNA ligase 2"/>
    <property type="match status" value="1"/>
</dbReference>
<dbReference type="InterPro" id="IPR006195">
    <property type="entry name" value="aa-tRNA-synth_II"/>
</dbReference>
<evidence type="ECO:0000256" key="1">
    <source>
        <dbReference type="ARBA" id="ARBA00004496"/>
    </source>
</evidence>
<feature type="compositionally biased region" description="Basic residues" evidence="14">
    <location>
        <begin position="142"/>
        <end position="153"/>
    </location>
</feature>
<dbReference type="GO" id="GO:0004820">
    <property type="term" value="F:glycine-tRNA ligase activity"/>
    <property type="evidence" value="ECO:0007669"/>
    <property type="project" value="UniProtKB-EC"/>
</dbReference>
<keyword evidence="8" id="KW-0547">Nucleotide-binding</keyword>
<dbReference type="Gene3D" id="3.30.40.230">
    <property type="match status" value="1"/>
</dbReference>
<dbReference type="FunFam" id="3.30.930.10:FF:000158">
    <property type="entry name" value="Glycyl-tRNA synthetase"/>
    <property type="match status" value="1"/>
</dbReference>
<comment type="catalytic activity">
    <reaction evidence="13">
        <text>2 ATP + H(+) = P(1),P(4)-bis(5'-adenosyl) tetraphosphate + diphosphate</text>
        <dbReference type="Rhea" id="RHEA:34935"/>
        <dbReference type="ChEBI" id="CHEBI:15378"/>
        <dbReference type="ChEBI" id="CHEBI:30616"/>
        <dbReference type="ChEBI" id="CHEBI:33019"/>
        <dbReference type="ChEBI" id="CHEBI:58141"/>
    </reaction>
</comment>
<keyword evidence="5" id="KW-0963">Cytoplasm</keyword>
<dbReference type="SUPFAM" id="SSF55681">
    <property type="entry name" value="Class II aaRS and biotin synthetases"/>
    <property type="match status" value="1"/>
</dbReference>
<dbReference type="InterPro" id="IPR036621">
    <property type="entry name" value="Anticodon-bd_dom_sf"/>
</dbReference>
<dbReference type="EC" id="6.1.1.14" evidence="4"/>
<feature type="region of interest" description="Disordered" evidence="14">
    <location>
        <begin position="126"/>
        <end position="153"/>
    </location>
</feature>
<evidence type="ECO:0000256" key="14">
    <source>
        <dbReference type="SAM" id="MobiDB-lite"/>
    </source>
</evidence>
<evidence type="ECO:0000259" key="15">
    <source>
        <dbReference type="PROSITE" id="PS50862"/>
    </source>
</evidence>
<evidence type="ECO:0000256" key="8">
    <source>
        <dbReference type="ARBA" id="ARBA00022741"/>
    </source>
</evidence>
<keyword evidence="17" id="KW-1185">Reference proteome</keyword>
<dbReference type="Gene3D" id="3.30.930.10">
    <property type="entry name" value="Bira Bifunctional Protein, Domain 2"/>
    <property type="match status" value="1"/>
</dbReference>
<dbReference type="GO" id="GO:0016740">
    <property type="term" value="F:transferase activity"/>
    <property type="evidence" value="ECO:0007669"/>
    <property type="project" value="UniProtKB-KW"/>
</dbReference>
<dbReference type="OrthoDB" id="10267474at2759"/>
<dbReference type="InterPro" id="IPR002314">
    <property type="entry name" value="aa-tRNA-synt_IIb"/>
</dbReference>
<dbReference type="EMBL" id="SGPM01000536">
    <property type="protein sequence ID" value="THH19489.1"/>
    <property type="molecule type" value="Genomic_DNA"/>
</dbReference>
<evidence type="ECO:0000256" key="11">
    <source>
        <dbReference type="ARBA" id="ARBA00023146"/>
    </source>
</evidence>
<comment type="subcellular location">
    <subcellularLocation>
        <location evidence="1">Cytoplasm</location>
    </subcellularLocation>
</comment>
<evidence type="ECO:0000256" key="9">
    <source>
        <dbReference type="ARBA" id="ARBA00022840"/>
    </source>
</evidence>
<evidence type="ECO:0000256" key="4">
    <source>
        <dbReference type="ARBA" id="ARBA00012829"/>
    </source>
</evidence>
<evidence type="ECO:0000256" key="2">
    <source>
        <dbReference type="ARBA" id="ARBA00008226"/>
    </source>
</evidence>
<dbReference type="GO" id="GO:0005739">
    <property type="term" value="C:mitochondrion"/>
    <property type="evidence" value="ECO:0007669"/>
    <property type="project" value="TreeGrafter"/>
</dbReference>
<dbReference type="FunFam" id="3.30.720.200:FF:000001">
    <property type="entry name" value="Glycine--tRNA ligase 2"/>
    <property type="match status" value="1"/>
</dbReference>
<comment type="caution">
    <text evidence="16">The sequence shown here is derived from an EMBL/GenBank/DDBJ whole genome shotgun (WGS) entry which is preliminary data.</text>
</comment>
<dbReference type="Gene3D" id="3.40.50.800">
    <property type="entry name" value="Anticodon-binding domain"/>
    <property type="match status" value="1"/>
</dbReference>
<dbReference type="PROSITE" id="PS50862">
    <property type="entry name" value="AA_TRNA_LIGASE_II"/>
    <property type="match status" value="1"/>
</dbReference>
<reference evidence="16 17" key="1">
    <citation type="submission" date="2019-02" db="EMBL/GenBank/DDBJ databases">
        <title>Genome sequencing of the rare red list fungi Antrodiella citrinella (Flaviporus citrinellus).</title>
        <authorList>
            <person name="Buettner E."/>
            <person name="Kellner H."/>
        </authorList>
    </citation>
    <scope>NUCLEOTIDE SEQUENCE [LARGE SCALE GENOMIC DNA]</scope>
    <source>
        <strain evidence="16 17">DSM 108506</strain>
    </source>
</reference>
<evidence type="ECO:0000256" key="6">
    <source>
        <dbReference type="ARBA" id="ARBA00022598"/>
    </source>
</evidence>
<name>A0A4S4M346_9APHY</name>
<keyword evidence="11" id="KW-0030">Aminoacyl-tRNA synthetase</keyword>
<dbReference type="Pfam" id="PF00587">
    <property type="entry name" value="tRNA-synt_2b"/>
    <property type="match status" value="1"/>
</dbReference>
<dbReference type="NCBIfam" id="TIGR00389">
    <property type="entry name" value="glyS_dimeric"/>
    <property type="match status" value="1"/>
</dbReference>
<keyword evidence="6" id="KW-0436">Ligase</keyword>
<dbReference type="NCBIfam" id="NF003211">
    <property type="entry name" value="PRK04173.1"/>
    <property type="match status" value="1"/>
</dbReference>
<dbReference type="SUPFAM" id="SSF52954">
    <property type="entry name" value="Class II aaRS ABD-related"/>
    <property type="match status" value="1"/>
</dbReference>
<accession>A0A4S4M346</accession>
<comment type="similarity">
    <text evidence="2">Belongs to the class-II aminoacyl-tRNA synthetase family.</text>
</comment>
<dbReference type="Gene3D" id="3.30.720.200">
    <property type="match status" value="1"/>
</dbReference>
<evidence type="ECO:0000256" key="3">
    <source>
        <dbReference type="ARBA" id="ARBA00011738"/>
    </source>
</evidence>
<keyword evidence="7" id="KW-0808">Transferase</keyword>
<sequence>MANIAVNKTAHAFDKSRLEALLNRRFFYAPAFEIYGGVAGLYDYGPPGSSLQANIISEWRKHFIIEDSMLELDTTIMTPASVFETSGHVARFADWMVKDSKTGDVLRADHLVKNVIEARLAGDQEARGLAAEPPAADEADKKKKKKVDKTKKAPVRLSDEDVGAYERILATLDNFSGPELGELCRQHKITNPDTDNEVTEPQEFNLMFASSIGPTGQHPGFGAIFFLRPETAQSHFLNFSRLLEFNNGRIPFASAQIGRSFRNEISPRAGLLRVREFTMAEIEHFVDPEDKRHEKFHEVRDVVLRLLNRDVQSSGRTEVTSMSIGEAVDKGVVANETLGYFLARIYLFLTKVGINSERLRFRQHMSNEMAHYATDCWDAEIHNSYGWTECVGCADRAAYDLTVHSKKTGHALVVRQALREAVVTEKEVAEFNKKTFGKTFGKDGAAIQRAVNGLDDAALLKAKGELAQGSTTVATAEGTEFTLTADLVTIERKTLKQSVREFTPNVIEPSFGLGRILYALLEHSFWSREQDVERGVLSLPPLVAPTKVLIVPLSAKHEFGPLVREVSSKLRKAGVFSRVDDSNTSIGKRYARNDELGTPFGVTLDFASVQNRTMTLRERDTTGQLIGPIDEVLAVVTDLVQGSIDWAEACKKLPAYDGVQAVE</sequence>
<dbReference type="AlphaFoldDB" id="A0A4S4M346"/>
<dbReference type="Pfam" id="PF03129">
    <property type="entry name" value="HGTP_anticodon"/>
    <property type="match status" value="1"/>
</dbReference>
<evidence type="ECO:0000313" key="17">
    <source>
        <dbReference type="Proteomes" id="UP000308730"/>
    </source>
</evidence>
<dbReference type="InterPro" id="IPR045864">
    <property type="entry name" value="aa-tRNA-synth_II/BPL/LPL"/>
</dbReference>
<dbReference type="InterPro" id="IPR027031">
    <property type="entry name" value="Gly-tRNA_synthase/POLG2"/>
</dbReference>
<evidence type="ECO:0000256" key="13">
    <source>
        <dbReference type="ARBA" id="ARBA00051967"/>
    </source>
</evidence>
<dbReference type="PRINTS" id="PR01043">
    <property type="entry name" value="TRNASYNTHGLY"/>
</dbReference>
<evidence type="ECO:0000256" key="12">
    <source>
        <dbReference type="ARBA" id="ARBA00030057"/>
    </source>
</evidence>
<evidence type="ECO:0000256" key="10">
    <source>
        <dbReference type="ARBA" id="ARBA00022917"/>
    </source>
</evidence>
<feature type="domain" description="Aminoacyl-transfer RNA synthetases class-II family profile" evidence="15">
    <location>
        <begin position="165"/>
        <end position="545"/>
    </location>
</feature>
<dbReference type="InterPro" id="IPR033731">
    <property type="entry name" value="GlyRS-like_core"/>
</dbReference>
<evidence type="ECO:0000256" key="5">
    <source>
        <dbReference type="ARBA" id="ARBA00022490"/>
    </source>
</evidence>
<dbReference type="CDD" id="cd00774">
    <property type="entry name" value="GlyRS-like_core"/>
    <property type="match status" value="1"/>
</dbReference>
<protein>
    <recommendedName>
        <fullName evidence="4">glycine--tRNA ligase</fullName>
        <ecNumber evidence="4">6.1.1.14</ecNumber>
    </recommendedName>
    <alternativeName>
        <fullName evidence="12">Diadenosine tetraphosphate synthetase</fullName>
    </alternativeName>
</protein>
<dbReference type="Proteomes" id="UP000308730">
    <property type="component" value="Unassembled WGS sequence"/>
</dbReference>
<dbReference type="GO" id="GO:0070150">
    <property type="term" value="P:mitochondrial glycyl-tRNA aminoacylation"/>
    <property type="evidence" value="ECO:0007669"/>
    <property type="project" value="TreeGrafter"/>
</dbReference>
<dbReference type="FunFam" id="3.30.930.10:FF:000010">
    <property type="entry name" value="Glycyl-tRNA synthetase 1"/>
    <property type="match status" value="1"/>
</dbReference>
<dbReference type="InterPro" id="IPR004154">
    <property type="entry name" value="Anticodon-bd"/>
</dbReference>
<gene>
    <name evidence="16" type="ORF">EUX98_g8770</name>
</gene>
<comment type="subunit">
    <text evidence="3">Homodimer.</text>
</comment>
<proteinExistence type="inferred from homology"/>
<dbReference type="CDD" id="cd00858">
    <property type="entry name" value="GlyRS_anticodon"/>
    <property type="match status" value="1"/>
</dbReference>
<dbReference type="InterPro" id="IPR002315">
    <property type="entry name" value="tRNA-synt_gly"/>
</dbReference>
<evidence type="ECO:0000313" key="16">
    <source>
        <dbReference type="EMBL" id="THH19489.1"/>
    </source>
</evidence>
<keyword evidence="10" id="KW-0648">Protein biosynthesis</keyword>
<dbReference type="PANTHER" id="PTHR10745:SF0">
    <property type="entry name" value="GLYCINE--TRNA LIGASE"/>
    <property type="match status" value="1"/>
</dbReference>
<dbReference type="PANTHER" id="PTHR10745">
    <property type="entry name" value="GLYCYL-TRNA SYNTHETASE/DNA POLYMERASE SUBUNIT GAMMA-2"/>
    <property type="match status" value="1"/>
</dbReference>
<organism evidence="16 17">
    <name type="scientific">Antrodiella citrinella</name>
    <dbReference type="NCBI Taxonomy" id="2447956"/>
    <lineage>
        <taxon>Eukaryota</taxon>
        <taxon>Fungi</taxon>
        <taxon>Dikarya</taxon>
        <taxon>Basidiomycota</taxon>
        <taxon>Agaricomycotina</taxon>
        <taxon>Agaricomycetes</taxon>
        <taxon>Polyporales</taxon>
        <taxon>Steccherinaceae</taxon>
        <taxon>Antrodiella</taxon>
    </lineage>
</organism>
<evidence type="ECO:0000256" key="7">
    <source>
        <dbReference type="ARBA" id="ARBA00022679"/>
    </source>
</evidence>